<dbReference type="Pfam" id="PF04955">
    <property type="entry name" value="HupE_UreJ"/>
    <property type="match status" value="1"/>
</dbReference>
<name>A0A1G6V101_9PROT</name>
<feature type="transmembrane region" description="Helical" evidence="1">
    <location>
        <begin position="39"/>
        <end position="63"/>
    </location>
</feature>
<feature type="transmembrane region" description="Helical" evidence="1">
    <location>
        <begin position="124"/>
        <end position="143"/>
    </location>
</feature>
<reference evidence="3 4" key="1">
    <citation type="submission" date="2016-10" db="EMBL/GenBank/DDBJ databases">
        <authorList>
            <person name="de Groot N.N."/>
        </authorList>
    </citation>
    <scope>NUCLEOTIDE SEQUENCE [LARGE SCALE GENOMIC DNA]</scope>
    <source>
        <strain evidence="3 4">CPCC 100156</strain>
    </source>
</reference>
<feature type="transmembrane region" description="Helical" evidence="1">
    <location>
        <begin position="70"/>
        <end position="92"/>
    </location>
</feature>
<dbReference type="RefSeq" id="WP_090663798.1">
    <property type="nucleotide sequence ID" value="NZ_FMZX01000008.1"/>
</dbReference>
<organism evidence="3 4">
    <name type="scientific">Belnapia rosea</name>
    <dbReference type="NCBI Taxonomy" id="938405"/>
    <lineage>
        <taxon>Bacteria</taxon>
        <taxon>Pseudomonadati</taxon>
        <taxon>Pseudomonadota</taxon>
        <taxon>Alphaproteobacteria</taxon>
        <taxon>Acetobacterales</taxon>
        <taxon>Roseomonadaceae</taxon>
        <taxon>Belnapia</taxon>
    </lineage>
</organism>
<evidence type="ECO:0000256" key="1">
    <source>
        <dbReference type="SAM" id="Phobius"/>
    </source>
</evidence>
<dbReference type="AlphaFoldDB" id="A0A1G6V101"/>
<dbReference type="EMBL" id="FMZX01000008">
    <property type="protein sequence ID" value="SDD47299.1"/>
    <property type="molecule type" value="Genomic_DNA"/>
</dbReference>
<proteinExistence type="predicted"/>
<feature type="transmembrane region" description="Helical" evidence="1">
    <location>
        <begin position="188"/>
        <end position="206"/>
    </location>
</feature>
<sequence length="207" mass="20437">MRRRHPTALAFLALAMAPMPALAHHPMGGEAPAHAWQGVLSGIAHPVIGLDHLAFLVAAGVLAATMRQRAAIGVLLAFLAAGLTGAVLHLAGLGLGPVEAMVALSVLLAGVALLAAPARPRGGAPAWLALGFALAGLFHGHAYAEAVTGSGPGTILAYLLTLAVMQAAIGLGAMAAARQFGAASQRRWAGMAAALAGVVALGSAVLA</sequence>
<dbReference type="STRING" id="938405.SAMN02927895_04383"/>
<keyword evidence="1" id="KW-1133">Transmembrane helix</keyword>
<dbReference type="Proteomes" id="UP000198925">
    <property type="component" value="Unassembled WGS sequence"/>
</dbReference>
<feature type="signal peptide" evidence="2">
    <location>
        <begin position="1"/>
        <end position="23"/>
    </location>
</feature>
<keyword evidence="1" id="KW-0812">Transmembrane</keyword>
<evidence type="ECO:0000313" key="3">
    <source>
        <dbReference type="EMBL" id="SDD47299.1"/>
    </source>
</evidence>
<gene>
    <name evidence="3" type="ORF">SAMN04487779_100891</name>
</gene>
<feature type="transmembrane region" description="Helical" evidence="1">
    <location>
        <begin position="98"/>
        <end position="117"/>
    </location>
</feature>
<keyword evidence="2" id="KW-0732">Signal</keyword>
<evidence type="ECO:0000313" key="4">
    <source>
        <dbReference type="Proteomes" id="UP000198925"/>
    </source>
</evidence>
<evidence type="ECO:0000256" key="2">
    <source>
        <dbReference type="SAM" id="SignalP"/>
    </source>
</evidence>
<accession>A0A1G6V101</accession>
<feature type="transmembrane region" description="Helical" evidence="1">
    <location>
        <begin position="155"/>
        <end position="176"/>
    </location>
</feature>
<dbReference type="PIRSF" id="PIRSF016919">
    <property type="entry name" value="HupE_UreJ"/>
    <property type="match status" value="1"/>
</dbReference>
<feature type="chain" id="PRO_5011769624" evidence="2">
    <location>
        <begin position="24"/>
        <end position="207"/>
    </location>
</feature>
<protein>
    <submittedName>
        <fullName evidence="3">Urease accessory protein</fullName>
    </submittedName>
</protein>
<dbReference type="InterPro" id="IPR007038">
    <property type="entry name" value="HupE_UreJ"/>
</dbReference>
<keyword evidence="1" id="KW-0472">Membrane</keyword>
<keyword evidence="4" id="KW-1185">Reference proteome</keyword>